<keyword evidence="2" id="KW-0479">Metal-binding</keyword>
<keyword evidence="4" id="KW-0456">Lyase</keyword>
<dbReference type="Pfam" id="PF04828">
    <property type="entry name" value="GFA"/>
    <property type="match status" value="1"/>
</dbReference>
<evidence type="ECO:0000256" key="2">
    <source>
        <dbReference type="ARBA" id="ARBA00022723"/>
    </source>
</evidence>
<comment type="similarity">
    <text evidence="1">Belongs to the Gfa family.</text>
</comment>
<evidence type="ECO:0000256" key="1">
    <source>
        <dbReference type="ARBA" id="ARBA00005495"/>
    </source>
</evidence>
<dbReference type="InterPro" id="IPR006913">
    <property type="entry name" value="CENP-V/GFA"/>
</dbReference>
<comment type="caution">
    <text evidence="6">The sequence shown here is derived from an EMBL/GenBank/DDBJ whole genome shotgun (WGS) entry which is preliminary data.</text>
</comment>
<feature type="domain" description="CENP-V/GFA" evidence="5">
    <location>
        <begin position="6"/>
        <end position="124"/>
    </location>
</feature>
<evidence type="ECO:0000313" key="6">
    <source>
        <dbReference type="EMBL" id="MCW1932755.1"/>
    </source>
</evidence>
<name>A0ABT3GZ35_9RHOB</name>
<keyword evidence="3" id="KW-0862">Zinc</keyword>
<organism evidence="6 7">
    <name type="scientific">Pararhodobacter zhoushanensis</name>
    <dbReference type="NCBI Taxonomy" id="2479545"/>
    <lineage>
        <taxon>Bacteria</taxon>
        <taxon>Pseudomonadati</taxon>
        <taxon>Pseudomonadota</taxon>
        <taxon>Alphaproteobacteria</taxon>
        <taxon>Rhodobacterales</taxon>
        <taxon>Paracoccaceae</taxon>
        <taxon>Pararhodobacter</taxon>
    </lineage>
</organism>
<proteinExistence type="inferred from homology"/>
<gene>
    <name evidence="6" type="ORF">OKW52_10925</name>
</gene>
<evidence type="ECO:0000259" key="5">
    <source>
        <dbReference type="PROSITE" id="PS51891"/>
    </source>
</evidence>
<evidence type="ECO:0000313" key="7">
    <source>
        <dbReference type="Proteomes" id="UP001208938"/>
    </source>
</evidence>
<dbReference type="PANTHER" id="PTHR33337:SF40">
    <property type="entry name" value="CENP-V_GFA DOMAIN-CONTAINING PROTEIN-RELATED"/>
    <property type="match status" value="1"/>
</dbReference>
<evidence type="ECO:0000256" key="3">
    <source>
        <dbReference type="ARBA" id="ARBA00022833"/>
    </source>
</evidence>
<keyword evidence="7" id="KW-1185">Reference proteome</keyword>
<evidence type="ECO:0000256" key="4">
    <source>
        <dbReference type="ARBA" id="ARBA00023239"/>
    </source>
</evidence>
<accession>A0ABT3GZ35</accession>
<dbReference type="PANTHER" id="PTHR33337">
    <property type="entry name" value="GFA DOMAIN-CONTAINING PROTEIN"/>
    <property type="match status" value="1"/>
</dbReference>
<dbReference type="SUPFAM" id="SSF51316">
    <property type="entry name" value="Mss4-like"/>
    <property type="match status" value="1"/>
</dbReference>
<dbReference type="PROSITE" id="PS51891">
    <property type="entry name" value="CENP_V_GFA"/>
    <property type="match status" value="1"/>
</dbReference>
<dbReference type="RefSeq" id="WP_264505731.1">
    <property type="nucleotide sequence ID" value="NZ_JAPDFL010000001.1"/>
</dbReference>
<protein>
    <submittedName>
        <fullName evidence="6">GFA family protein</fullName>
    </submittedName>
</protein>
<dbReference type="Proteomes" id="UP001208938">
    <property type="component" value="Unassembled WGS sequence"/>
</dbReference>
<dbReference type="InterPro" id="IPR011057">
    <property type="entry name" value="Mss4-like_sf"/>
</dbReference>
<dbReference type="EMBL" id="JAPDFL010000001">
    <property type="protein sequence ID" value="MCW1932755.1"/>
    <property type="molecule type" value="Genomic_DNA"/>
</dbReference>
<sequence>MSDDVYTGGCGCGAVRYQAEGRPVAQLHCQCTHCRMRSGTGHASYLVFAGTEAVTLTGAVRVWSLKGDSGTDKHHAFCPVCGIPLYVTFAASPGITAIHPGSMDAPERFAPGFVTYGLRGLDWDRLDAGLTVFDAGPTG</sequence>
<reference evidence="6 7" key="1">
    <citation type="submission" date="2022-10" db="EMBL/GenBank/DDBJ databases">
        <title>Pararhodobacter sp. nov., isolated from marine algae.</title>
        <authorList>
            <person name="Choi B.J."/>
            <person name="Kim J.M."/>
            <person name="Lee J.K."/>
            <person name="Choi D.G."/>
            <person name="Jeon C.O."/>
        </authorList>
    </citation>
    <scope>NUCLEOTIDE SEQUENCE [LARGE SCALE GENOMIC DNA]</scope>
    <source>
        <strain evidence="6 7">ZQ420</strain>
    </source>
</reference>
<dbReference type="Gene3D" id="3.90.1590.10">
    <property type="entry name" value="glutathione-dependent formaldehyde- activating enzyme (gfa)"/>
    <property type="match status" value="1"/>
</dbReference>